<proteinExistence type="predicted"/>
<dbReference type="InterPro" id="IPR000477">
    <property type="entry name" value="RT_dom"/>
</dbReference>
<name>A0ABQ5BHU1_9ASTR</name>
<organism evidence="2 3">
    <name type="scientific">Tanacetum coccineum</name>
    <dbReference type="NCBI Taxonomy" id="301880"/>
    <lineage>
        <taxon>Eukaryota</taxon>
        <taxon>Viridiplantae</taxon>
        <taxon>Streptophyta</taxon>
        <taxon>Embryophyta</taxon>
        <taxon>Tracheophyta</taxon>
        <taxon>Spermatophyta</taxon>
        <taxon>Magnoliopsida</taxon>
        <taxon>eudicotyledons</taxon>
        <taxon>Gunneridae</taxon>
        <taxon>Pentapetalae</taxon>
        <taxon>asterids</taxon>
        <taxon>campanulids</taxon>
        <taxon>Asterales</taxon>
        <taxon>Asteraceae</taxon>
        <taxon>Asteroideae</taxon>
        <taxon>Anthemideae</taxon>
        <taxon>Anthemidinae</taxon>
        <taxon>Tanacetum</taxon>
    </lineage>
</organism>
<dbReference type="PANTHER" id="PTHR33116:SF79">
    <property type="entry name" value="REVERSE TRANSCRIPTASE DOMAIN, ZINC FINGER, CCHC-TYPE-RELATED"/>
    <property type="match status" value="1"/>
</dbReference>
<feature type="domain" description="Reverse transcriptase" evidence="1">
    <location>
        <begin position="60"/>
        <end position="303"/>
    </location>
</feature>
<evidence type="ECO:0000259" key="1">
    <source>
        <dbReference type="PROSITE" id="PS50878"/>
    </source>
</evidence>
<sequence length="607" mass="69361">MAIRGVLAEGEWMVEPAMFPKCLSLDCGTNKSLGPDGFSFEFFRRYWSIIDQDVVVAVLLFFSTCSFPPGCNSLFIALIPKTQEAKLVKDFQHISLIRTFVSNRQILDGPFILNELFSWCKRKNTKAMIFKVDFEKAFDLVRWDFLDEVLHKFRFGDKWRGWIQGCLSSSMGSILVNDSPTSEFQFHKGLKQGDPLSPFLFILIMESLHVLFENVLTAGLYKGIHLDDSLSLSHLFYADDVVFVGKWDKLKFSTIVNVLKWFFMASGLKINIHKSKLMAFGILIPKELGGNMSRLISWDEVIAKISSRLSKWKLKTLSIGGRYTLTKPVLSSLPLHYFSIFKVPKASKKMRLGISSLFALNRAILFKWICHFITNGSSLWSRVIKAFYGNRGANDNIHNSSKTFSGLISIRELLVEGWQKNPNQTGKPEPKIIGLGLGMLIRRPPRGGVEEDQLRLLGDIISSILPTILNLSIRGLDIPSILCPNCYIVVESTAHILFSCDMARQLMRKVARWWEVEIHDIHSYGDWLLWFNNLRFPKRLKDVFEGVCYVMCRPTNVLLQHHVHGISDYGNVNFELLVVAKIGDTDKLLSKANTHLYHRIRMHHMCS</sequence>
<dbReference type="Pfam" id="PF00078">
    <property type="entry name" value="RVT_1"/>
    <property type="match status" value="1"/>
</dbReference>
<dbReference type="GO" id="GO:0003964">
    <property type="term" value="F:RNA-directed DNA polymerase activity"/>
    <property type="evidence" value="ECO:0007669"/>
    <property type="project" value="UniProtKB-KW"/>
</dbReference>
<dbReference type="PANTHER" id="PTHR33116">
    <property type="entry name" value="REVERSE TRANSCRIPTASE ZINC-BINDING DOMAIN-CONTAINING PROTEIN-RELATED-RELATED"/>
    <property type="match status" value="1"/>
</dbReference>
<dbReference type="SUPFAM" id="SSF56672">
    <property type="entry name" value="DNA/RNA polymerases"/>
    <property type="match status" value="1"/>
</dbReference>
<keyword evidence="2" id="KW-0695">RNA-directed DNA polymerase</keyword>
<gene>
    <name evidence="2" type="ORF">Tco_0860664</name>
</gene>
<keyword evidence="3" id="KW-1185">Reference proteome</keyword>
<reference evidence="2" key="2">
    <citation type="submission" date="2022-01" db="EMBL/GenBank/DDBJ databases">
        <authorList>
            <person name="Yamashiro T."/>
            <person name="Shiraishi A."/>
            <person name="Satake H."/>
            <person name="Nakayama K."/>
        </authorList>
    </citation>
    <scope>NUCLEOTIDE SEQUENCE</scope>
</reference>
<accession>A0ABQ5BHU1</accession>
<dbReference type="Proteomes" id="UP001151760">
    <property type="component" value="Unassembled WGS sequence"/>
</dbReference>
<comment type="caution">
    <text evidence="2">The sequence shown here is derived from an EMBL/GenBank/DDBJ whole genome shotgun (WGS) entry which is preliminary data.</text>
</comment>
<keyword evidence="2" id="KW-0808">Transferase</keyword>
<dbReference type="CDD" id="cd01650">
    <property type="entry name" value="RT_nLTR_like"/>
    <property type="match status" value="1"/>
</dbReference>
<reference evidence="2" key="1">
    <citation type="journal article" date="2022" name="Int. J. Mol. Sci.">
        <title>Draft Genome of Tanacetum Coccineum: Genomic Comparison of Closely Related Tanacetum-Family Plants.</title>
        <authorList>
            <person name="Yamashiro T."/>
            <person name="Shiraishi A."/>
            <person name="Nakayama K."/>
            <person name="Satake H."/>
        </authorList>
    </citation>
    <scope>NUCLEOTIDE SEQUENCE</scope>
</reference>
<protein>
    <submittedName>
        <fullName evidence="2">RNA-directed DNA polymerase, eukaryota</fullName>
    </submittedName>
</protein>
<dbReference type="InterPro" id="IPR043502">
    <property type="entry name" value="DNA/RNA_pol_sf"/>
</dbReference>
<keyword evidence="2" id="KW-0548">Nucleotidyltransferase</keyword>
<evidence type="ECO:0000313" key="3">
    <source>
        <dbReference type="Proteomes" id="UP001151760"/>
    </source>
</evidence>
<dbReference type="PROSITE" id="PS50878">
    <property type="entry name" value="RT_POL"/>
    <property type="match status" value="1"/>
</dbReference>
<dbReference type="EMBL" id="BQNB010013244">
    <property type="protein sequence ID" value="GJT13622.1"/>
    <property type="molecule type" value="Genomic_DNA"/>
</dbReference>
<evidence type="ECO:0000313" key="2">
    <source>
        <dbReference type="EMBL" id="GJT13622.1"/>
    </source>
</evidence>